<comment type="caution">
    <text evidence="2">The sequence shown here is derived from an EMBL/GenBank/DDBJ whole genome shotgun (WGS) entry which is preliminary data.</text>
</comment>
<accession>A0A645FBW4</accession>
<evidence type="ECO:0000313" key="2">
    <source>
        <dbReference type="EMBL" id="MPN11855.1"/>
    </source>
</evidence>
<keyword evidence="1" id="KW-1133">Transmembrane helix</keyword>
<keyword evidence="1" id="KW-0472">Membrane</keyword>
<dbReference type="EMBL" id="VSSQ01058124">
    <property type="protein sequence ID" value="MPN11855.1"/>
    <property type="molecule type" value="Genomic_DNA"/>
</dbReference>
<gene>
    <name evidence="2" type="ORF">SDC9_159163</name>
</gene>
<proteinExistence type="predicted"/>
<feature type="transmembrane region" description="Helical" evidence="1">
    <location>
        <begin position="114"/>
        <end position="133"/>
    </location>
</feature>
<dbReference type="AlphaFoldDB" id="A0A645FBW4"/>
<sequence length="138" mass="14868">MDASSVRLVRGVPSLWKPSRFVFDISSRTMVDFSYTSGTIVMTKPNSALPVLRNLLFFSVVTVVAPGLLVVRVIGSVCPRIVILMSEVSVAVSVTSSSPSPITGKRVTLSTVPVPLFQMSSVPLVTTFALLLLTRKSR</sequence>
<keyword evidence="1" id="KW-0812">Transmembrane</keyword>
<evidence type="ECO:0000256" key="1">
    <source>
        <dbReference type="SAM" id="Phobius"/>
    </source>
</evidence>
<name>A0A645FBW4_9ZZZZ</name>
<organism evidence="2">
    <name type="scientific">bioreactor metagenome</name>
    <dbReference type="NCBI Taxonomy" id="1076179"/>
    <lineage>
        <taxon>unclassified sequences</taxon>
        <taxon>metagenomes</taxon>
        <taxon>ecological metagenomes</taxon>
    </lineage>
</organism>
<reference evidence="2" key="1">
    <citation type="submission" date="2019-08" db="EMBL/GenBank/DDBJ databases">
        <authorList>
            <person name="Kucharzyk K."/>
            <person name="Murdoch R.W."/>
            <person name="Higgins S."/>
            <person name="Loffler F."/>
        </authorList>
    </citation>
    <scope>NUCLEOTIDE SEQUENCE</scope>
</reference>
<protein>
    <submittedName>
        <fullName evidence="2">Uncharacterized protein</fullName>
    </submittedName>
</protein>
<feature type="transmembrane region" description="Helical" evidence="1">
    <location>
        <begin position="55"/>
        <end position="74"/>
    </location>
</feature>